<dbReference type="Proteomes" id="UP000799766">
    <property type="component" value="Unassembled WGS sequence"/>
</dbReference>
<dbReference type="EMBL" id="MU001670">
    <property type="protein sequence ID" value="KAF2461863.1"/>
    <property type="molecule type" value="Genomic_DNA"/>
</dbReference>
<sequence length="268" mass="29336">MALLYGGDLQMLNARFSGSVEAARRYLGQREKPVAENVPGRWPEQRGCRSSHRRPTNPCACTRRPASPPLEWLATAHAPAALPRPSNHRLSLSIRPHDVNAVPFSTSPASASTSLPILQTAGYPPHEFSHSAPGSASCSTTARPFLTAREPDDVRGKKLPGSYATLPPRSIEESRMREVPSMASERGFIEGFRPGRLRGLLLLFLATPRSLQLKRSNLLSFAATPASFHQQKQLARYGSSVCLRLYHQSLCRFLVGLAHSNCAHPPST</sequence>
<protein>
    <submittedName>
        <fullName evidence="2">Uncharacterized protein</fullName>
    </submittedName>
</protein>
<name>A0A6A6PEN8_9PEZI</name>
<proteinExistence type="predicted"/>
<evidence type="ECO:0000313" key="2">
    <source>
        <dbReference type="EMBL" id="KAF2461863.1"/>
    </source>
</evidence>
<dbReference type="AlphaFoldDB" id="A0A6A6PEN8"/>
<evidence type="ECO:0000313" key="3">
    <source>
        <dbReference type="Proteomes" id="UP000799766"/>
    </source>
</evidence>
<gene>
    <name evidence="2" type="ORF">BDY21DRAFT_2504</name>
</gene>
<feature type="region of interest" description="Disordered" evidence="1">
    <location>
        <begin position="32"/>
        <end position="62"/>
    </location>
</feature>
<reference evidence="2" key="1">
    <citation type="journal article" date="2020" name="Stud. Mycol.">
        <title>101 Dothideomycetes genomes: a test case for predicting lifestyles and emergence of pathogens.</title>
        <authorList>
            <person name="Haridas S."/>
            <person name="Albert R."/>
            <person name="Binder M."/>
            <person name="Bloem J."/>
            <person name="Labutti K."/>
            <person name="Salamov A."/>
            <person name="Andreopoulos B."/>
            <person name="Baker S."/>
            <person name="Barry K."/>
            <person name="Bills G."/>
            <person name="Bluhm B."/>
            <person name="Cannon C."/>
            <person name="Castanera R."/>
            <person name="Culley D."/>
            <person name="Daum C."/>
            <person name="Ezra D."/>
            <person name="Gonzalez J."/>
            <person name="Henrissat B."/>
            <person name="Kuo A."/>
            <person name="Liang C."/>
            <person name="Lipzen A."/>
            <person name="Lutzoni F."/>
            <person name="Magnuson J."/>
            <person name="Mondo S."/>
            <person name="Nolan M."/>
            <person name="Ohm R."/>
            <person name="Pangilinan J."/>
            <person name="Park H.-J."/>
            <person name="Ramirez L."/>
            <person name="Alfaro M."/>
            <person name="Sun H."/>
            <person name="Tritt A."/>
            <person name="Yoshinaga Y."/>
            <person name="Zwiers L.-H."/>
            <person name="Turgeon B."/>
            <person name="Goodwin S."/>
            <person name="Spatafora J."/>
            <person name="Crous P."/>
            <person name="Grigoriev I."/>
        </authorList>
    </citation>
    <scope>NUCLEOTIDE SEQUENCE</scope>
    <source>
        <strain evidence="2">ATCC 16933</strain>
    </source>
</reference>
<evidence type="ECO:0000256" key="1">
    <source>
        <dbReference type="SAM" id="MobiDB-lite"/>
    </source>
</evidence>
<organism evidence="2 3">
    <name type="scientific">Lineolata rhizophorae</name>
    <dbReference type="NCBI Taxonomy" id="578093"/>
    <lineage>
        <taxon>Eukaryota</taxon>
        <taxon>Fungi</taxon>
        <taxon>Dikarya</taxon>
        <taxon>Ascomycota</taxon>
        <taxon>Pezizomycotina</taxon>
        <taxon>Dothideomycetes</taxon>
        <taxon>Dothideomycetes incertae sedis</taxon>
        <taxon>Lineolatales</taxon>
        <taxon>Lineolataceae</taxon>
        <taxon>Lineolata</taxon>
    </lineage>
</organism>
<accession>A0A6A6PEN8</accession>
<keyword evidence="3" id="KW-1185">Reference proteome</keyword>